<feature type="region of interest" description="Disordered" evidence="8">
    <location>
        <begin position="1274"/>
        <end position="1303"/>
    </location>
</feature>
<comment type="caution">
    <text evidence="10">The sequence shown here is derived from an EMBL/GenBank/DDBJ whole genome shotgun (WGS) entry which is preliminary data.</text>
</comment>
<feature type="binding site" evidence="6">
    <location>
        <begin position="142"/>
        <end position="149"/>
    </location>
    <ligand>
        <name>ATP</name>
        <dbReference type="ChEBI" id="CHEBI:30616"/>
    </ligand>
</feature>
<evidence type="ECO:0000256" key="8">
    <source>
        <dbReference type="SAM" id="MobiDB-lite"/>
    </source>
</evidence>
<dbReference type="PANTHER" id="PTHR47969">
    <property type="entry name" value="CHROMOSOME-ASSOCIATED KINESIN KIF4A-RELATED"/>
    <property type="match status" value="1"/>
</dbReference>
<feature type="region of interest" description="Disordered" evidence="8">
    <location>
        <begin position="1459"/>
        <end position="1526"/>
    </location>
</feature>
<keyword evidence="5 7" id="KW-0175">Coiled coil</keyword>
<feature type="coiled-coil region" evidence="7">
    <location>
        <begin position="1694"/>
        <end position="1763"/>
    </location>
</feature>
<dbReference type="InterPro" id="IPR019821">
    <property type="entry name" value="Kinesin_motor_CS"/>
</dbReference>
<accession>A0A1R1X102</accession>
<dbReference type="InterPro" id="IPR036961">
    <property type="entry name" value="Kinesin_motor_dom_sf"/>
</dbReference>
<dbReference type="Pfam" id="PF00225">
    <property type="entry name" value="Kinesin"/>
    <property type="match status" value="1"/>
</dbReference>
<evidence type="ECO:0000313" key="10">
    <source>
        <dbReference type="EMBL" id="OMJ08323.1"/>
    </source>
</evidence>
<feature type="region of interest" description="Disordered" evidence="8">
    <location>
        <begin position="741"/>
        <end position="764"/>
    </location>
</feature>
<feature type="region of interest" description="Disordered" evidence="8">
    <location>
        <begin position="12"/>
        <end position="40"/>
    </location>
</feature>
<comment type="similarity">
    <text evidence="6">Belongs to the TRAFAC class myosin-kinesin ATPase superfamily. Kinesin family.</text>
</comment>
<evidence type="ECO:0000259" key="9">
    <source>
        <dbReference type="PROSITE" id="PS50067"/>
    </source>
</evidence>
<gene>
    <name evidence="10" type="ORF">AYI70_g11613</name>
</gene>
<proteinExistence type="inferred from homology"/>
<feature type="domain" description="Kinesin motor" evidence="9">
    <location>
        <begin position="49"/>
        <end position="399"/>
    </location>
</feature>
<evidence type="ECO:0000256" key="3">
    <source>
        <dbReference type="ARBA" id="ARBA00022741"/>
    </source>
</evidence>
<feature type="coiled-coil region" evidence="7">
    <location>
        <begin position="1381"/>
        <end position="1415"/>
    </location>
</feature>
<dbReference type="SUPFAM" id="SSF52540">
    <property type="entry name" value="P-loop containing nucleoside triphosphate hydrolases"/>
    <property type="match status" value="1"/>
</dbReference>
<dbReference type="PROSITE" id="PS50067">
    <property type="entry name" value="KINESIN_MOTOR_2"/>
    <property type="match status" value="1"/>
</dbReference>
<dbReference type="GO" id="GO:0005737">
    <property type="term" value="C:cytoplasm"/>
    <property type="evidence" value="ECO:0007669"/>
    <property type="project" value="UniProtKB-SubCell"/>
</dbReference>
<evidence type="ECO:0000256" key="6">
    <source>
        <dbReference type="PROSITE-ProRule" id="PRU00283"/>
    </source>
</evidence>
<evidence type="ECO:0000313" key="11">
    <source>
        <dbReference type="Proteomes" id="UP000187283"/>
    </source>
</evidence>
<dbReference type="GO" id="GO:0007018">
    <property type="term" value="P:microtubule-based movement"/>
    <property type="evidence" value="ECO:0007669"/>
    <property type="project" value="InterPro"/>
</dbReference>
<evidence type="ECO:0000256" key="5">
    <source>
        <dbReference type="ARBA" id="ARBA00023054"/>
    </source>
</evidence>
<dbReference type="GO" id="GO:0005524">
    <property type="term" value="F:ATP binding"/>
    <property type="evidence" value="ECO:0007669"/>
    <property type="project" value="UniProtKB-UniRule"/>
</dbReference>
<feature type="compositionally biased region" description="Basic and acidic residues" evidence="8">
    <location>
        <begin position="1462"/>
        <end position="1478"/>
    </location>
</feature>
<keyword evidence="6" id="KW-0505">Motor protein</keyword>
<dbReference type="EMBL" id="LSSN01005827">
    <property type="protein sequence ID" value="OMJ08323.1"/>
    <property type="molecule type" value="Genomic_DNA"/>
</dbReference>
<feature type="coiled-coil region" evidence="7">
    <location>
        <begin position="883"/>
        <end position="924"/>
    </location>
</feature>
<dbReference type="Proteomes" id="UP000187283">
    <property type="component" value="Unassembled WGS sequence"/>
</dbReference>
<dbReference type="InterPro" id="IPR027640">
    <property type="entry name" value="Kinesin-like_fam"/>
</dbReference>
<dbReference type="PANTHER" id="PTHR47969:SF15">
    <property type="entry name" value="CHROMOSOME-ASSOCIATED KINESIN KIF4A-RELATED"/>
    <property type="match status" value="1"/>
</dbReference>
<comment type="subcellular location">
    <subcellularLocation>
        <location evidence="1">Cytoplasm</location>
    </subcellularLocation>
</comment>
<dbReference type="OrthoDB" id="3176171at2759"/>
<dbReference type="GO" id="GO:0051231">
    <property type="term" value="P:spindle elongation"/>
    <property type="evidence" value="ECO:0007669"/>
    <property type="project" value="TreeGrafter"/>
</dbReference>
<evidence type="ECO:0000256" key="2">
    <source>
        <dbReference type="ARBA" id="ARBA00022490"/>
    </source>
</evidence>
<keyword evidence="2" id="KW-0963">Cytoplasm</keyword>
<dbReference type="Gene3D" id="3.40.850.10">
    <property type="entry name" value="Kinesin motor domain"/>
    <property type="match status" value="1"/>
</dbReference>
<dbReference type="GO" id="GO:0008017">
    <property type="term" value="F:microtubule binding"/>
    <property type="evidence" value="ECO:0007669"/>
    <property type="project" value="InterPro"/>
</dbReference>
<feature type="compositionally biased region" description="Basic and acidic residues" evidence="8">
    <location>
        <begin position="622"/>
        <end position="632"/>
    </location>
</feature>
<evidence type="ECO:0000256" key="4">
    <source>
        <dbReference type="ARBA" id="ARBA00022840"/>
    </source>
</evidence>
<dbReference type="STRING" id="133412.A0A1R1X102"/>
<dbReference type="InterPro" id="IPR001752">
    <property type="entry name" value="Kinesin_motor_dom"/>
</dbReference>
<reference evidence="10 11" key="1">
    <citation type="submission" date="2017-01" db="EMBL/GenBank/DDBJ databases">
        <authorList>
            <person name="Mah S.A."/>
            <person name="Swanson W.J."/>
            <person name="Moy G.W."/>
            <person name="Vacquier V.D."/>
        </authorList>
    </citation>
    <scope>NUCLEOTIDE SEQUENCE [LARGE SCALE GENOMIC DNA]</scope>
    <source>
        <strain evidence="10 11">GSMNP</strain>
    </source>
</reference>
<feature type="region of interest" description="Disordered" evidence="8">
    <location>
        <begin position="613"/>
        <end position="650"/>
    </location>
</feature>
<feature type="coiled-coil region" evidence="7">
    <location>
        <begin position="418"/>
        <end position="493"/>
    </location>
</feature>
<evidence type="ECO:0000256" key="1">
    <source>
        <dbReference type="ARBA" id="ARBA00004496"/>
    </source>
</evidence>
<feature type="compositionally biased region" description="Low complexity" evidence="8">
    <location>
        <begin position="1487"/>
        <end position="1509"/>
    </location>
</feature>
<dbReference type="GO" id="GO:0005875">
    <property type="term" value="C:microtubule associated complex"/>
    <property type="evidence" value="ECO:0007669"/>
    <property type="project" value="TreeGrafter"/>
</dbReference>
<dbReference type="SMART" id="SM00129">
    <property type="entry name" value="KISc"/>
    <property type="match status" value="1"/>
</dbReference>
<name>A0A1R1X102_9FUNG</name>
<dbReference type="GO" id="GO:0003777">
    <property type="term" value="F:microtubule motor activity"/>
    <property type="evidence" value="ECO:0007669"/>
    <property type="project" value="InterPro"/>
</dbReference>
<dbReference type="GO" id="GO:0007052">
    <property type="term" value="P:mitotic spindle organization"/>
    <property type="evidence" value="ECO:0007669"/>
    <property type="project" value="TreeGrafter"/>
</dbReference>
<feature type="compositionally biased region" description="Low complexity" evidence="8">
    <location>
        <begin position="1288"/>
        <end position="1297"/>
    </location>
</feature>
<dbReference type="PROSITE" id="PS00411">
    <property type="entry name" value="KINESIN_MOTOR_1"/>
    <property type="match status" value="1"/>
</dbReference>
<keyword evidence="4 6" id="KW-0067">ATP-binding</keyword>
<organism evidence="10 11">
    <name type="scientific">Smittium culicis</name>
    <dbReference type="NCBI Taxonomy" id="133412"/>
    <lineage>
        <taxon>Eukaryota</taxon>
        <taxon>Fungi</taxon>
        <taxon>Fungi incertae sedis</taxon>
        <taxon>Zoopagomycota</taxon>
        <taxon>Kickxellomycotina</taxon>
        <taxon>Harpellomycetes</taxon>
        <taxon>Harpellales</taxon>
        <taxon>Legeriomycetaceae</taxon>
        <taxon>Smittium</taxon>
    </lineage>
</organism>
<evidence type="ECO:0000256" key="7">
    <source>
        <dbReference type="SAM" id="Coils"/>
    </source>
</evidence>
<protein>
    <submittedName>
        <fullName evidence="10">Kinesin-like protein KIF21A</fullName>
    </submittedName>
</protein>
<feature type="compositionally biased region" description="Polar residues" evidence="8">
    <location>
        <begin position="28"/>
        <end position="40"/>
    </location>
</feature>
<dbReference type="InterPro" id="IPR027417">
    <property type="entry name" value="P-loop_NTPase"/>
</dbReference>
<dbReference type="PRINTS" id="PR00380">
    <property type="entry name" value="KINESINHEAVY"/>
</dbReference>
<keyword evidence="3 6" id="KW-0547">Nucleotide-binding</keyword>
<sequence length="1821" mass="204741">MGLVAHASNSYYHDSNLDKNNDSLSSKTTPVHKSFSPETNFNNQPISMKVKVAVRVRPTITRDNIANVKQSKKNEDALAINSKDSEIRILGAHGSVGGVPRVFKYDYVFDVDSSQQQIYTDSVHPLVEKFYEGFNVTVFAYGQTGSGKSYTMGTKGEPNQMGIVGFSLQEIFNRINSPHLNSNIKREFKASYIEIYNEDLIDLIAETHTSYGRPPVQIREDSNGRIIWSGAVEQKINSAEEAMDLLLYGSMVRQTGETKMNNQSSRSHAIFMIVQTQTEVRHGVEMQSVSKFNFVDLAGSERLKKTKAVGGRAKEGISINSGLLALGNVISALAEVSEKNQNSVNHNFVPYRNSKLTRLLQDSLGGTAFTIMIACVSMSKMDVLETLNTLKYASRAGSIKNTGSNNWESLDSSLLLQIAELKGQVSQLKDLLKLKELENDKRENSNQPKLNNDLQVAKLSEMENLVKHLQNNLKSTNIAYSDLKNKYTELNTKLDEQSLHQDSPGINFVKHLGNNTDNNKFNSDFDSDHFDNSADSSNILYSKRTSHIGYEISPNGDNQYNNSSLSKNISDNSIIIDQKELEPFSTISSERRLYLSSKLNNIKKSIVIKPKRSLSHRHKTDRKNSDFDHNSDISDEDSYISSENNSDYEDFESSDLNDLITEYQGIIDSLESELFEIRKQSLLKDSQLSIQNTKLNFADQLSRSQSAQLSALRAQFNQIKEISQNEQDRRMYVETLLESFSNKDGNISPSDQLKNNGSSQDNDSTEMNLVMEIERLKHEHNIQIQNLNARHEQDIYDLETEHEENLMTLEQNFHEENEVLKSKISSLTNFVSNHTPENQNKELLKKLSDSTKLNENISNYKSNDIDDHDMFDTISQDPDCLGCESAKEKLEKISRQRDDLINIIESSEKEKINAQNDRKHLQLLLNYAQNEVIERTGAFKQLQIVAYNAQISRNGPIPFSQRTNKFSIDDMALNDYDNYKNKVEKISQMLPEEKKHMLTRESFGISNSYQNAIHNQDLQSFRNNSSNNNNFSAFTNFKDHLLPNSSLSKNMARTNLKVPNFRKTSTKSLNYRDSTDRDYMINSVVSPLGIFDDGIPYEIRSPDSKSIPRVDIDPNNNRISLHAWLDSETPLNSPLGTVGFSCQGTSDYNIRYSHDSNTMVGSNSYISSLNSLGLNGSTSSLHSLLSEQSRMLREKVAFARIDALDPGPYPASLSKLDYSSLDNEAIKKVHLELYSKIETLNQHKSTLMSINELLLRTFESFEAQSAIFSTPQKVSISPTEQRNPEFVSDANNTSNTNDKNKKFITPTKNFSDNIGKHNMLNDVKAGIFNHNTDNFNEHESNMINSTSRKNSYNSSDIAFIGKLESGTNSSTIQNGGSNINTAISEDKYKELLNEKANLELRISNLQGIISDQEAKLKLHEHLGANLSSSPNENEYSGSSNDDGFGTDIYSKLTSKGPFDTSRSVDKYKDTSQLDHESHWPISNKPENSQSLGKNKSNSNLISSGNSNENPLNGKLNSGKLNSSEKDSISMNMTKISIEGMDMGSELVHGQSILKGVFASGEAVNSSNVSDLYINMYNSSGDLNKEHSNFDIGIDSIKTENNNATKNGNNDVNNDSTELNISEFKSMNYIEASSNLSEGDKKLSKSSSQFGKNSSTLDGLTDEIKEGNYSFGEDEVLSNKIQESLKLSISLKKELDIVSENLTRCEENLQNKKERIGELEEELSAHKALINALEESLGIFESQISEITEDKNRYSNELMRTKSETKMLNDKVSRLSFQLAEAIKNAEVEAKDRDIWKSRFKDLQAENEAMSKQKKKSAFLCF</sequence>
<keyword evidence="11" id="KW-1185">Reference proteome</keyword>